<dbReference type="GeneID" id="7444851"/>
<evidence type="ECO:0000313" key="2">
    <source>
        <dbReference type="Proteomes" id="UP000001449"/>
    </source>
</evidence>
<dbReference type="Proteomes" id="UP000001449">
    <property type="component" value="Chromosome 20"/>
</dbReference>
<dbReference type="AlphaFoldDB" id="B8CEG6"/>
<sequence>MSSPTDVSNSQKQTSMVGITISHEIFTSSSSLPRRGSELTLDSELASRNEDDNANVFNPEDIIGLKILVAELRTEMEIQKSRGNKLDSLLKLSQEQNKSLKINNKSLKRCYAQEVKKREEIVKEADAIGRENEWLKLMLNAMSKNGCEASSNDHVDWNTNANGTYVISEAHKKLSLVTMVKDSFRSIPADCQDENEANASPTQSHDENRNSIVGRLCRTFSSSIASSFVSMEEETLSLSDHRSYQRCDSR</sequence>
<dbReference type="KEGG" id="tps:THAPSDRAFT_11415"/>
<organism evidence="1 2">
    <name type="scientific">Thalassiosira pseudonana</name>
    <name type="common">Marine diatom</name>
    <name type="synonym">Cyclotella nana</name>
    <dbReference type="NCBI Taxonomy" id="35128"/>
    <lineage>
        <taxon>Eukaryota</taxon>
        <taxon>Sar</taxon>
        <taxon>Stramenopiles</taxon>
        <taxon>Ochrophyta</taxon>
        <taxon>Bacillariophyta</taxon>
        <taxon>Coscinodiscophyceae</taxon>
        <taxon>Thalassiosirophycidae</taxon>
        <taxon>Thalassiosirales</taxon>
        <taxon>Thalassiosiraceae</taxon>
        <taxon>Thalassiosira</taxon>
    </lineage>
</organism>
<keyword evidence="2" id="KW-1185">Reference proteome</keyword>
<dbReference type="EMBL" id="CM000652">
    <property type="protein sequence ID" value="EED88030.1"/>
    <property type="molecule type" value="Genomic_DNA"/>
</dbReference>
<dbReference type="HOGENOM" id="CLU_1113236_0_0_1"/>
<proteinExistence type="predicted"/>
<protein>
    <submittedName>
        <fullName evidence="1">Uncharacterized protein</fullName>
    </submittedName>
</protein>
<name>B8CEG6_THAPS</name>
<evidence type="ECO:0000313" key="1">
    <source>
        <dbReference type="EMBL" id="EED88030.1"/>
    </source>
</evidence>
<dbReference type="InParanoid" id="B8CEG6"/>
<dbReference type="RefSeq" id="XP_002294670.1">
    <property type="nucleotide sequence ID" value="XM_002294634.1"/>
</dbReference>
<reference evidence="1 2" key="2">
    <citation type="journal article" date="2008" name="Nature">
        <title>The Phaeodactylum genome reveals the evolutionary history of diatom genomes.</title>
        <authorList>
            <person name="Bowler C."/>
            <person name="Allen A.E."/>
            <person name="Badger J.H."/>
            <person name="Grimwood J."/>
            <person name="Jabbari K."/>
            <person name="Kuo A."/>
            <person name="Maheswari U."/>
            <person name="Martens C."/>
            <person name="Maumus F."/>
            <person name="Otillar R.P."/>
            <person name="Rayko E."/>
            <person name="Salamov A."/>
            <person name="Vandepoele K."/>
            <person name="Beszteri B."/>
            <person name="Gruber A."/>
            <person name="Heijde M."/>
            <person name="Katinka M."/>
            <person name="Mock T."/>
            <person name="Valentin K."/>
            <person name="Verret F."/>
            <person name="Berges J.A."/>
            <person name="Brownlee C."/>
            <person name="Cadoret J.P."/>
            <person name="Chiovitti A."/>
            <person name="Choi C.J."/>
            <person name="Coesel S."/>
            <person name="De Martino A."/>
            <person name="Detter J.C."/>
            <person name="Durkin C."/>
            <person name="Falciatore A."/>
            <person name="Fournet J."/>
            <person name="Haruta M."/>
            <person name="Huysman M.J."/>
            <person name="Jenkins B.D."/>
            <person name="Jiroutova K."/>
            <person name="Jorgensen R.E."/>
            <person name="Joubert Y."/>
            <person name="Kaplan A."/>
            <person name="Kroger N."/>
            <person name="Kroth P.G."/>
            <person name="La Roche J."/>
            <person name="Lindquist E."/>
            <person name="Lommer M."/>
            <person name="Martin-Jezequel V."/>
            <person name="Lopez P.J."/>
            <person name="Lucas S."/>
            <person name="Mangogna M."/>
            <person name="McGinnis K."/>
            <person name="Medlin L.K."/>
            <person name="Montsant A."/>
            <person name="Oudot-Le Secq M.P."/>
            <person name="Napoli C."/>
            <person name="Obornik M."/>
            <person name="Parker M.S."/>
            <person name="Petit J.L."/>
            <person name="Porcel B.M."/>
            <person name="Poulsen N."/>
            <person name="Robison M."/>
            <person name="Rychlewski L."/>
            <person name="Rynearson T.A."/>
            <person name="Schmutz J."/>
            <person name="Shapiro H."/>
            <person name="Siaut M."/>
            <person name="Stanley M."/>
            <person name="Sussman M.R."/>
            <person name="Taylor A.R."/>
            <person name="Vardi A."/>
            <person name="von Dassow P."/>
            <person name="Vyverman W."/>
            <person name="Willis A."/>
            <person name="Wyrwicz L.S."/>
            <person name="Rokhsar D.S."/>
            <person name="Weissenbach J."/>
            <person name="Armbrust E.V."/>
            <person name="Green B.R."/>
            <person name="Van de Peer Y."/>
            <person name="Grigoriev I.V."/>
        </authorList>
    </citation>
    <scope>NUCLEOTIDE SEQUENCE [LARGE SCALE GENOMIC DNA]</scope>
    <source>
        <strain evidence="1 2">CCMP1335</strain>
    </source>
</reference>
<gene>
    <name evidence="1" type="ORF">THAPSDRAFT_11415</name>
</gene>
<accession>B8CEG6</accession>
<reference evidence="1 2" key="1">
    <citation type="journal article" date="2004" name="Science">
        <title>The genome of the diatom Thalassiosira pseudonana: ecology, evolution, and metabolism.</title>
        <authorList>
            <person name="Armbrust E.V."/>
            <person name="Berges J.A."/>
            <person name="Bowler C."/>
            <person name="Green B.R."/>
            <person name="Martinez D."/>
            <person name="Putnam N.H."/>
            <person name="Zhou S."/>
            <person name="Allen A.E."/>
            <person name="Apt K.E."/>
            <person name="Bechner M."/>
            <person name="Brzezinski M.A."/>
            <person name="Chaal B.K."/>
            <person name="Chiovitti A."/>
            <person name="Davis A.K."/>
            <person name="Demarest M.S."/>
            <person name="Detter J.C."/>
            <person name="Glavina T."/>
            <person name="Goodstein D."/>
            <person name="Hadi M.Z."/>
            <person name="Hellsten U."/>
            <person name="Hildebrand M."/>
            <person name="Jenkins B.D."/>
            <person name="Jurka J."/>
            <person name="Kapitonov V.V."/>
            <person name="Kroger N."/>
            <person name="Lau W.W."/>
            <person name="Lane T.W."/>
            <person name="Larimer F.W."/>
            <person name="Lippmeier J.C."/>
            <person name="Lucas S."/>
            <person name="Medina M."/>
            <person name="Montsant A."/>
            <person name="Obornik M."/>
            <person name="Parker M.S."/>
            <person name="Palenik B."/>
            <person name="Pazour G.J."/>
            <person name="Richardson P.M."/>
            <person name="Rynearson T.A."/>
            <person name="Saito M.A."/>
            <person name="Schwartz D.C."/>
            <person name="Thamatrakoln K."/>
            <person name="Valentin K."/>
            <person name="Vardi A."/>
            <person name="Wilkerson F.P."/>
            <person name="Rokhsar D.S."/>
        </authorList>
    </citation>
    <scope>NUCLEOTIDE SEQUENCE [LARGE SCALE GENOMIC DNA]</scope>
    <source>
        <strain evidence="1 2">CCMP1335</strain>
    </source>
</reference>
<dbReference type="PaxDb" id="35128-Thaps11415"/>